<keyword evidence="1" id="KW-1133">Transmembrane helix</keyword>
<feature type="transmembrane region" description="Helical" evidence="1">
    <location>
        <begin position="150"/>
        <end position="170"/>
    </location>
</feature>
<dbReference type="VEuPathDB" id="FungiDB:PV07_07419"/>
<feature type="transmembrane region" description="Helical" evidence="1">
    <location>
        <begin position="41"/>
        <end position="64"/>
    </location>
</feature>
<sequence>MAFQQKNVPMLTPPNLYFLSTKLWRMFLDKASFIRPPDPSIILHLSALIAASILIGLNVAQYFIGKELQGNINQDGTKMLALQITAKVHELLMLASLSKILWSFVLDHLVTSSGLPLCTLSAGERFADISYLWSFEFRAALRAHFRGKNIFLLVAVVCTILGIIVGPASATAMAPNLQDWPAGQISVPLNVSSDRLCPMVLDQSSTPDMRCTELWQDCTPNRTWSALTTNLFSFWGQEAYGHLQGMPELANLPASQTIRTMRTRFRGPFSLYQPQYTSATVQPVWAANKVNGLRLLWFANNDVNCDRGHGGYCNYKDITWSIPLLQPVVRTLCARVQSTDEVLFPIMAEDVDALAGITLNMTPLGQFPAQRFQLVELGGNSSSHTSVGALVQVPNPETGADPAASYACSIDADWARSSVSSTFLGSPFVVDGYPPDFFEPDAEGSTYSGTRIKIHPSWGVSLNPVVDDSRVSNQTSFDMLYSAGYMPTTSSDAQFKIEAILAVLVAEGMSWIGSEADIGTGVSAADLASMSWDKLPQLESVPGAHRLTFVTSILGYGYGLRSAEAYSVGRLLSLLTLAMYCAVVTAYMITQIARNRQSTRIWENMLQMVSLALQSPSAHPGPSNIGDSKGRALLRRKVRIVLRNGHAGMVLDGFQGPGPTTK</sequence>
<keyword evidence="1" id="KW-0472">Membrane</keyword>
<dbReference type="AlphaFoldDB" id="A0A0D2ARG8"/>
<name>A0A0D2ARG8_9EURO</name>
<evidence type="ECO:0000313" key="3">
    <source>
        <dbReference type="Proteomes" id="UP000054466"/>
    </source>
</evidence>
<reference evidence="2 3" key="1">
    <citation type="submission" date="2015-01" db="EMBL/GenBank/DDBJ databases">
        <title>The Genome Sequence of Cladophialophora immunda CBS83496.</title>
        <authorList>
            <consortium name="The Broad Institute Genomics Platform"/>
            <person name="Cuomo C."/>
            <person name="de Hoog S."/>
            <person name="Gorbushina A."/>
            <person name="Stielow B."/>
            <person name="Teixiera M."/>
            <person name="Abouelleil A."/>
            <person name="Chapman S.B."/>
            <person name="Priest M."/>
            <person name="Young S.K."/>
            <person name="Wortman J."/>
            <person name="Nusbaum C."/>
            <person name="Birren B."/>
        </authorList>
    </citation>
    <scope>NUCLEOTIDE SEQUENCE [LARGE SCALE GENOMIC DNA]</scope>
    <source>
        <strain evidence="2 3">CBS 83496</strain>
    </source>
</reference>
<dbReference type="Proteomes" id="UP000054466">
    <property type="component" value="Unassembled WGS sequence"/>
</dbReference>
<dbReference type="EMBL" id="KN847043">
    <property type="protein sequence ID" value="KIW27702.1"/>
    <property type="molecule type" value="Genomic_DNA"/>
</dbReference>
<evidence type="ECO:0000256" key="1">
    <source>
        <dbReference type="SAM" id="Phobius"/>
    </source>
</evidence>
<protein>
    <submittedName>
        <fullName evidence="2">Uncharacterized protein</fullName>
    </submittedName>
</protein>
<dbReference type="OrthoDB" id="5342924at2759"/>
<proteinExistence type="predicted"/>
<keyword evidence="1" id="KW-0812">Transmembrane</keyword>
<evidence type="ECO:0000313" key="2">
    <source>
        <dbReference type="EMBL" id="KIW27702.1"/>
    </source>
</evidence>
<accession>A0A0D2ARG8</accession>
<feature type="transmembrane region" description="Helical" evidence="1">
    <location>
        <begin position="571"/>
        <end position="590"/>
    </location>
</feature>
<dbReference type="HOGENOM" id="CLU_012879_1_1_1"/>
<gene>
    <name evidence="2" type="ORF">PV07_07419</name>
</gene>
<organism evidence="2 3">
    <name type="scientific">Cladophialophora immunda</name>
    <dbReference type="NCBI Taxonomy" id="569365"/>
    <lineage>
        <taxon>Eukaryota</taxon>
        <taxon>Fungi</taxon>
        <taxon>Dikarya</taxon>
        <taxon>Ascomycota</taxon>
        <taxon>Pezizomycotina</taxon>
        <taxon>Eurotiomycetes</taxon>
        <taxon>Chaetothyriomycetidae</taxon>
        <taxon>Chaetothyriales</taxon>
        <taxon>Herpotrichiellaceae</taxon>
        <taxon>Cladophialophora</taxon>
    </lineage>
</organism>
<dbReference type="RefSeq" id="XP_016247918.1">
    <property type="nucleotide sequence ID" value="XM_016394499.1"/>
</dbReference>
<dbReference type="GeneID" id="27346613"/>
<keyword evidence="3" id="KW-1185">Reference proteome</keyword>